<organism evidence="1 2">
    <name type="scientific">Acetobacter conturbans</name>
    <dbReference type="NCBI Taxonomy" id="1737472"/>
    <lineage>
        <taxon>Bacteria</taxon>
        <taxon>Pseudomonadati</taxon>
        <taxon>Pseudomonadota</taxon>
        <taxon>Alphaproteobacteria</taxon>
        <taxon>Acetobacterales</taxon>
        <taxon>Acetobacteraceae</taxon>
        <taxon>Acetobacter</taxon>
    </lineage>
</organism>
<dbReference type="EMBL" id="WOSY01000001">
    <property type="protein sequence ID" value="NHN87168.1"/>
    <property type="molecule type" value="Genomic_DNA"/>
</dbReference>
<gene>
    <name evidence="1" type="ORF">GOB81_00755</name>
</gene>
<name>A0ABX0JYP2_9PROT</name>
<accession>A0ABX0JYP2</accession>
<protein>
    <submittedName>
        <fullName evidence="1">Uncharacterized protein</fullName>
    </submittedName>
</protein>
<dbReference type="Proteomes" id="UP000631653">
    <property type="component" value="Unassembled WGS sequence"/>
</dbReference>
<comment type="caution">
    <text evidence="1">The sequence shown here is derived from an EMBL/GenBank/DDBJ whole genome shotgun (WGS) entry which is preliminary data.</text>
</comment>
<evidence type="ECO:0000313" key="1">
    <source>
        <dbReference type="EMBL" id="NHN87168.1"/>
    </source>
</evidence>
<proteinExistence type="predicted"/>
<evidence type="ECO:0000313" key="2">
    <source>
        <dbReference type="Proteomes" id="UP000631653"/>
    </source>
</evidence>
<keyword evidence="2" id="KW-1185">Reference proteome</keyword>
<sequence>MFSLRALLGIAGRFKEQALSARMLITGLTFSGRFVVHSLHHREALPIPNRNFQKGLPQRVFERTSKSPEFLMRYGNGSSVFVYGLARFLPLVSAVDSYLSFIFQ</sequence>
<reference evidence="1 2" key="1">
    <citation type="journal article" date="2020" name="Int. J. Syst. Evol. Microbiol.">
        <title>Novel acetic acid bacteria from cider fermentations: Acetobacter conturbans sp. nov. and Acetobacter fallax sp. nov.</title>
        <authorList>
            <person name="Sombolestani A.S."/>
            <person name="Cleenwerck I."/>
            <person name="Cnockaert M."/>
            <person name="Borremans W."/>
            <person name="Wieme A.D."/>
            <person name="De Vuyst L."/>
            <person name="Vandamme P."/>
        </authorList>
    </citation>
    <scope>NUCLEOTIDE SEQUENCE [LARGE SCALE GENOMIC DNA]</scope>
    <source>
        <strain evidence="1 2">LMG 1627</strain>
    </source>
</reference>